<feature type="compositionally biased region" description="Low complexity" evidence="3">
    <location>
        <begin position="2169"/>
        <end position="2179"/>
    </location>
</feature>
<proteinExistence type="predicted"/>
<feature type="compositionally biased region" description="Basic and acidic residues" evidence="3">
    <location>
        <begin position="22"/>
        <end position="31"/>
    </location>
</feature>
<dbReference type="PANTHER" id="PTHR23157:SF25">
    <property type="entry name" value="GRIP AND COILED-COIL DOMAIN-CONTAINING PROTEIN 1"/>
    <property type="match status" value="1"/>
</dbReference>
<feature type="coiled-coil region" evidence="2">
    <location>
        <begin position="472"/>
        <end position="534"/>
    </location>
</feature>
<feature type="coiled-coil region" evidence="2">
    <location>
        <begin position="1213"/>
        <end position="1441"/>
    </location>
</feature>
<feature type="coiled-coil region" evidence="2">
    <location>
        <begin position="2575"/>
        <end position="2650"/>
    </location>
</feature>
<dbReference type="GO" id="GO:0005794">
    <property type="term" value="C:Golgi apparatus"/>
    <property type="evidence" value="ECO:0007669"/>
    <property type="project" value="TreeGrafter"/>
</dbReference>
<feature type="compositionally biased region" description="Basic and acidic residues" evidence="3">
    <location>
        <begin position="1958"/>
        <end position="1980"/>
    </location>
</feature>
<feature type="region of interest" description="Disordered" evidence="3">
    <location>
        <begin position="2164"/>
        <end position="2183"/>
    </location>
</feature>
<dbReference type="OMA" id="KYNNQMS"/>
<keyword evidence="2" id="KW-0175">Coiled coil</keyword>
<feature type="coiled-coil region" evidence="2">
    <location>
        <begin position="2291"/>
        <end position="2392"/>
    </location>
</feature>
<dbReference type="InterPro" id="IPR051952">
    <property type="entry name" value="Golgi-autophagy_related"/>
</dbReference>
<feature type="region of interest" description="Disordered" evidence="3">
    <location>
        <begin position="1"/>
        <end position="54"/>
    </location>
</feature>
<organism evidence="4 5">
    <name type="scientific">Stylonychia lemnae</name>
    <name type="common">Ciliate</name>
    <dbReference type="NCBI Taxonomy" id="5949"/>
    <lineage>
        <taxon>Eukaryota</taxon>
        <taxon>Sar</taxon>
        <taxon>Alveolata</taxon>
        <taxon>Ciliophora</taxon>
        <taxon>Intramacronucleata</taxon>
        <taxon>Spirotrichea</taxon>
        <taxon>Stichotrichia</taxon>
        <taxon>Sporadotrichida</taxon>
        <taxon>Oxytrichidae</taxon>
        <taxon>Stylonychinae</taxon>
        <taxon>Stylonychia</taxon>
    </lineage>
</organism>
<feature type="region of interest" description="Disordered" evidence="3">
    <location>
        <begin position="104"/>
        <end position="159"/>
    </location>
</feature>
<feature type="compositionally biased region" description="Basic and acidic residues" evidence="3">
    <location>
        <begin position="2921"/>
        <end position="2937"/>
    </location>
</feature>
<feature type="region of interest" description="Disordered" evidence="3">
    <location>
        <begin position="1949"/>
        <end position="1982"/>
    </location>
</feature>
<feature type="compositionally biased region" description="Polar residues" evidence="3">
    <location>
        <begin position="150"/>
        <end position="159"/>
    </location>
</feature>
<name>A0A077ZZ60_STYLE</name>
<dbReference type="OrthoDB" id="328053at2759"/>
<evidence type="ECO:0000256" key="2">
    <source>
        <dbReference type="SAM" id="Coils"/>
    </source>
</evidence>
<reference evidence="4 5" key="1">
    <citation type="submission" date="2014-06" db="EMBL/GenBank/DDBJ databases">
        <authorList>
            <person name="Swart Estienne"/>
        </authorList>
    </citation>
    <scope>NUCLEOTIDE SEQUENCE [LARGE SCALE GENOMIC DNA]</scope>
    <source>
        <strain evidence="4 5">130c</strain>
    </source>
</reference>
<evidence type="ECO:0000256" key="3">
    <source>
        <dbReference type="SAM" id="MobiDB-lite"/>
    </source>
</evidence>
<evidence type="ECO:0000313" key="5">
    <source>
        <dbReference type="Proteomes" id="UP000039865"/>
    </source>
</evidence>
<dbReference type="InParanoid" id="A0A077ZZ60"/>
<comment type="subcellular location">
    <subcellularLocation>
        <location evidence="1">Endomembrane system</location>
        <topology evidence="1">Peripheral membrane protein</topology>
    </subcellularLocation>
</comment>
<feature type="compositionally biased region" description="Polar residues" evidence="3">
    <location>
        <begin position="296"/>
        <end position="323"/>
    </location>
</feature>
<feature type="coiled-coil region" evidence="2">
    <location>
        <begin position="808"/>
        <end position="849"/>
    </location>
</feature>
<keyword evidence="5" id="KW-1185">Reference proteome</keyword>
<dbReference type="PANTHER" id="PTHR23157">
    <property type="entry name" value="GRIP AND COILED-COIL DOMAIN-CONTAINING PROTEIN 1"/>
    <property type="match status" value="1"/>
</dbReference>
<feature type="coiled-coil region" evidence="2">
    <location>
        <begin position="390"/>
        <end position="417"/>
    </location>
</feature>
<feature type="region of interest" description="Disordered" evidence="3">
    <location>
        <begin position="2916"/>
        <end position="2950"/>
    </location>
</feature>
<feature type="compositionally biased region" description="Polar residues" evidence="3">
    <location>
        <begin position="32"/>
        <end position="54"/>
    </location>
</feature>
<sequence>MKAPLSSSLKSQYSMGIQQRRNTTDEQKPFHDSQNLQMSQNSLGSGRGMNPNTQIYQQNQQNDFRNFSRSQDLGMNQTFDNKSHNQSQNQALYGDREKNHQSRYNINNNQNQNGQTSFSYFNPQRSSSMSKEYQPPSQVQRSQPDKDISKQNQNRDAGLSVSQFNKYQADYSVAANKSPQISLAIERHANVEDRTRNKMQNLQHAIIKQQQLNQGIKLKILPKANPIANSNNTMQAQSWRQNKSYSIPTKYQNFTQASNNQFQDQNSISTQHNSHKSPQTIQTLKSMQIYPKKEGNLTNSTGRSNYENTTSIQNPNSVRNDNTSRSNTNALFGAGFSNNNTPVQYIQSHDFYNPRAESSDKQQFQSIAKSDMLEEHMTSEMAPSEVGSLNVELEQIVVNLHNKMKNLENKYIDLANHYKKELVHQKQDKSQINYTDRLNNRIVQANDNQRERKSVSPFRTDNLGDLNNANQLIAERVIINELLQDKQDLEQELQNMLQIQNQLQSQESQLRNKLNNQDREIQELRSLSEQTRGKDQQEQVNYLQKNISQVLNQLEQDIIKYYNSSFQSFTDSEIIGIFEKYKRQINNIIKKILGSKHSQSNDTISLQNLNDSKKQIHDQYMKEISEFEINNEYSQQNFKKYLFELKNKHDTTKLDVKKIMMLVNNLNYTTQENRMLGQLSDKSVNSDRKDTSKISSIDKTFNNEVKSMSSTQNDFGNKQNEGSIVAQVATLKQYLGGLTDKMKDVDRVMVELQEIDQERDSFLKIFKQNCERIADSNHNFASSNLSSQRSLKKGNNRSNIEDDSSRIMHQIQNINKDLQNQLDIKSLEIQRLENDSQLLIEQLEKVKQREQSNFIKQQRGSEDVGNSKNRSKLLNIQEGDSLLQFYPQRQIDLENQLNQLEFENKNLVNQIKMLNRSLDEKNNEIEKLGIELNQMSDNYLQQQHENQLNNNDQAYQQVIEQQSEKMRQLVKQTHRFLGSMKKLQKAVHKKQSNVSNEKNEFESNRKDLEHLLKILKRELEQDTVNIGATDESPIRVQRYDPFKARDEINMTANIFNNRASSLGDRISNDSNPHIQLKINKYQNKVPHGISQREQAAEMKNQANQRSLNGPRTINNVNHSIGGVSQIFQEGTTGHISAIQSAERSPIPIRLRNQQEIHGRIVRVQNIDVHRSIDPPNKGLGNIFNSIDKEQLQLSRSPRLQNQNYPTFNDQVQRLNNEQRINELQLKVQEYSQERNSLLKQIETIEQEKELIQHDKIQIEEQLEQEVQNTETLQNQLQQLQLEIQLLREKLGKQSQASTPKNEFSKLDYNNLQVQNESLQQRNQQLQDQMAIVEKINMEYKKTIGFLEESAESTKRNLNELQDLLNNKDEDIQNLQDKLKYQDTQASDIKKQLIKQINGIDQEIKSKAKIIQDSIQDKQAILEQLEQKLTQIQDVNAKKASKNELQKLQLRIEGIISLLQSPLNDQLFLDLEKQVANAQKQVKQLQVENEELKEQLKDLDQIEELQQQLEKANETHRDNIDRLKQNNTQMVTKLKQSQEKQLKKLEDEYESKISGQNQQHNETLNLKIQTLSEEKDREIRDRLREQYSKSINEIHAKLSELNEKHQLKVKQLTQDFEEQLEQERQNILNSQSQDIQESLKQAKEQEAQKLQKEKQGYETQLRKLKDQHNQAMIAKEEAIENIRLEHQDEIDNLQSDHQLEIDNLNQKIQSLEKNIENLKKELLKLQQEKELQVQQVSTEYESHIEQLQQDLQQQIDDLNVQLYQSQQDKESELDQVKQDLQKQMQTVNRQKDQFNQQIAQKDDQISKLEFQVQEQDETIRQLQDDGSQVTQQLQSKNEQLKQTLKQKDQNINELKQKNIQLSKSLQDLQDENQSKDQQIQDLNDQVLSIESQYEALKKEQSQSESNLSQQLKQLKVQKDQMQKEYREKEDQLEQLNDELESLRQEQLQFENQMNQKDQIITEKEQSLKSKDQKIREHENESKMAATIKASIQQKLEEIQNQLREKEQESDNQYSEYDKQLRQKDQQALKQDQQIDKLNKQLEQLQKKLSASEQQIKQLTEQSHKDQQTKEQELTQKMLDLQNELMQKEQEQQNQQELLDQFEQQCNDYQKANDQYKAKNDKLEEEVAQLKNDGQEMEDYIKNHSKTLENNRNMIQMLKTELQKSVDKSKQLQSEQESSLSARDSIEQDLNNQIKVLKEQIQKLKQEFNDKISSQQEKLSSMEEDLSMKNQLVDDANKLLEQILLEKVNLKQRLMNMMSLLDKECQTQKVQNDDDIEPDQCLDLLESALIKQLAQNKNTIEVKEKDNTNLQEQLTQNQQELAQIQAKTQDLHNQLASALSKQDQNDSDIRKQLEIAQRKLQNYKEKVIQKQKIINNLEQEKRELQQSRMSAFNGGTQNNSLREIELLQRLQKAENELQGYRLGGYKMQDGNKKQTPNDSRVDQSIEIDAKRINQIEEHLSVLRAQLFQTKESILQQLKDTYSNKIKDLTRTYQNEKLMKAKLASLKEDKEIQSLNKQYKLVKVISIGERKILVVQKINTNEYSILEQDKLSDTALDYLKSFIPQNIQETDETMINIDQNQQRILDQLDEKLIEIREERQELLQELMIYKNKLVNGKGFEDVDLEMIEREDDIEHLNDKNQQLKLKLKDVNEDNTVMKMRIIELNEIIKNLTSSSNGGQNQQSDKMLQILDENENLRYQIQQLEQHIEEMQKQQQEQPQLRPSNAITEREPDFEDGSFLQGVQVAQNVNNSRAMDRNINGQNHMMNDMDNNLFDQSSLIGIMQGIDGGRGANTENQRRENEQQNQLNELKILKLEQANQELEQEIKRLYEKLDQKDQNGSKDEQSIIDHVKVTLVTYLKNCPLTDKNNESLLDVIMSVLGLTKEAQIDLQDHRRRTRSSSVSAINETEDDLKNRAKKGIFNMFKKKDSNTKETSITRRPQDSNVSPIRPIQRK</sequence>
<feature type="compositionally biased region" description="Polar residues" evidence="3">
    <location>
        <begin position="1"/>
        <end position="21"/>
    </location>
</feature>
<dbReference type="Gene3D" id="1.10.287.1490">
    <property type="match status" value="1"/>
</dbReference>
<feature type="coiled-coil region" evidence="2">
    <location>
        <begin position="980"/>
        <end position="1025"/>
    </location>
</feature>
<feature type="compositionally biased region" description="Low complexity" evidence="3">
    <location>
        <begin position="104"/>
        <end position="115"/>
    </location>
</feature>
<evidence type="ECO:0000256" key="1">
    <source>
        <dbReference type="ARBA" id="ARBA00004184"/>
    </source>
</evidence>
<feature type="coiled-coil region" evidence="2">
    <location>
        <begin position="2683"/>
        <end position="2713"/>
    </location>
</feature>
<feature type="compositionally biased region" description="Polar residues" evidence="3">
    <location>
        <begin position="116"/>
        <end position="142"/>
    </location>
</feature>
<feature type="coiled-coil region" evidence="2">
    <location>
        <begin position="2792"/>
        <end position="2835"/>
    </location>
</feature>
<accession>A0A077ZZ60</accession>
<dbReference type="Proteomes" id="UP000039865">
    <property type="component" value="Unassembled WGS sequence"/>
</dbReference>
<feature type="region of interest" description="Disordered" evidence="3">
    <location>
        <begin position="293"/>
        <end position="323"/>
    </location>
</feature>
<gene>
    <name evidence="4" type="primary">Contig18261.g19409</name>
    <name evidence="4" type="ORF">STYLEM_3845</name>
</gene>
<protein>
    <submittedName>
        <fullName evidence="4">Uncharacterized protein</fullName>
    </submittedName>
</protein>
<evidence type="ECO:0000313" key="4">
    <source>
        <dbReference type="EMBL" id="CDW74862.1"/>
    </source>
</evidence>
<feature type="coiled-coil region" evidence="2">
    <location>
        <begin position="890"/>
        <end position="938"/>
    </location>
</feature>
<feature type="region of interest" description="Disordered" evidence="3">
    <location>
        <begin position="781"/>
        <end position="805"/>
    </location>
</feature>
<dbReference type="EMBL" id="CCKQ01003722">
    <property type="protein sequence ID" value="CDW74862.1"/>
    <property type="molecule type" value="Genomic_DNA"/>
</dbReference>